<dbReference type="EMBL" id="JARKIK010000037">
    <property type="protein sequence ID" value="KAK8739095.1"/>
    <property type="molecule type" value="Genomic_DNA"/>
</dbReference>
<sequence>FTQFVIDSTANLKTLKEWKKVVCWTPYWAQCGVCAHDFQLIMKLETMEEDERFLITLADLQELKEVHEKRNVRSSPSTSHHKYFQQLSTHQMLQLHQRYLL</sequence>
<comment type="caution">
    <text evidence="1">The sequence shown here is derived from an EMBL/GenBank/DDBJ whole genome shotgun (WGS) entry which is preliminary data.</text>
</comment>
<proteinExistence type="predicted"/>
<gene>
    <name evidence="1" type="ORF">OTU49_003474</name>
</gene>
<dbReference type="GO" id="GO:0016020">
    <property type="term" value="C:membrane"/>
    <property type="evidence" value="ECO:0007669"/>
    <property type="project" value="InterPro"/>
</dbReference>
<dbReference type="SUPFAM" id="SSF52833">
    <property type="entry name" value="Thioredoxin-like"/>
    <property type="match status" value="1"/>
</dbReference>
<protein>
    <recommendedName>
        <fullName evidence="3">Sulfhydryl oxidase</fullName>
    </recommendedName>
</protein>
<dbReference type="InterPro" id="IPR036249">
    <property type="entry name" value="Thioredoxin-like_sf"/>
</dbReference>
<dbReference type="AlphaFoldDB" id="A0AAW0X3M9"/>
<name>A0AAW0X3M9_CHEQU</name>
<reference evidence="1 2" key="1">
    <citation type="journal article" date="2024" name="BMC Genomics">
        <title>Genome assembly of redclaw crayfish (Cherax quadricarinatus) provides insights into its immune adaptation and hypoxia tolerance.</title>
        <authorList>
            <person name="Liu Z."/>
            <person name="Zheng J."/>
            <person name="Li H."/>
            <person name="Fang K."/>
            <person name="Wang S."/>
            <person name="He J."/>
            <person name="Zhou D."/>
            <person name="Weng S."/>
            <person name="Chi M."/>
            <person name="Gu Z."/>
            <person name="He J."/>
            <person name="Li F."/>
            <person name="Wang M."/>
        </authorList>
    </citation>
    <scope>NUCLEOTIDE SEQUENCE [LARGE SCALE GENOMIC DNA]</scope>
    <source>
        <strain evidence="1">ZL_2023a</strain>
    </source>
</reference>
<dbReference type="GO" id="GO:0008146">
    <property type="term" value="F:sulfotransferase activity"/>
    <property type="evidence" value="ECO:0007669"/>
    <property type="project" value="InterPro"/>
</dbReference>
<keyword evidence="2" id="KW-1185">Reference proteome</keyword>
<accession>A0AAW0X3M9</accession>
<organism evidence="1 2">
    <name type="scientific">Cherax quadricarinatus</name>
    <name type="common">Australian red claw crayfish</name>
    <dbReference type="NCBI Taxonomy" id="27406"/>
    <lineage>
        <taxon>Eukaryota</taxon>
        <taxon>Metazoa</taxon>
        <taxon>Ecdysozoa</taxon>
        <taxon>Arthropoda</taxon>
        <taxon>Crustacea</taxon>
        <taxon>Multicrustacea</taxon>
        <taxon>Malacostraca</taxon>
        <taxon>Eumalacostraca</taxon>
        <taxon>Eucarida</taxon>
        <taxon>Decapoda</taxon>
        <taxon>Pleocyemata</taxon>
        <taxon>Astacidea</taxon>
        <taxon>Parastacoidea</taxon>
        <taxon>Parastacidae</taxon>
        <taxon>Cherax</taxon>
    </lineage>
</organism>
<feature type="non-terminal residue" evidence="1">
    <location>
        <position position="1"/>
    </location>
</feature>
<feature type="non-terminal residue" evidence="1">
    <location>
        <position position="101"/>
    </location>
</feature>
<dbReference type="Pfam" id="PF03567">
    <property type="entry name" value="Sulfotransfer_2"/>
    <property type="match status" value="1"/>
</dbReference>
<dbReference type="InterPro" id="IPR005331">
    <property type="entry name" value="Sulfotransferase"/>
</dbReference>
<dbReference type="Proteomes" id="UP001445076">
    <property type="component" value="Unassembled WGS sequence"/>
</dbReference>
<evidence type="ECO:0000313" key="2">
    <source>
        <dbReference type="Proteomes" id="UP001445076"/>
    </source>
</evidence>
<evidence type="ECO:0000313" key="1">
    <source>
        <dbReference type="EMBL" id="KAK8739095.1"/>
    </source>
</evidence>
<evidence type="ECO:0008006" key="3">
    <source>
        <dbReference type="Google" id="ProtNLM"/>
    </source>
</evidence>